<dbReference type="CDD" id="cd16357">
    <property type="entry name" value="GLOD4_C"/>
    <property type="match status" value="1"/>
</dbReference>
<dbReference type="Gene3D" id="3.10.180.10">
    <property type="entry name" value="2,3-Dihydroxybiphenyl 1,2-Dioxygenase, domain 1"/>
    <property type="match status" value="2"/>
</dbReference>
<organism evidence="5">
    <name type="scientific">Trieres chinensis</name>
    <name type="common">Marine centric diatom</name>
    <name type="synonym">Odontella sinensis</name>
    <dbReference type="NCBI Taxonomy" id="1514140"/>
    <lineage>
        <taxon>Eukaryota</taxon>
        <taxon>Sar</taxon>
        <taxon>Stramenopiles</taxon>
        <taxon>Ochrophyta</taxon>
        <taxon>Bacillariophyta</taxon>
        <taxon>Mediophyceae</taxon>
        <taxon>Biddulphiophycidae</taxon>
        <taxon>Eupodiscales</taxon>
        <taxon>Parodontellaceae</taxon>
        <taxon>Trieres</taxon>
    </lineage>
</organism>
<keyword evidence="2" id="KW-0677">Repeat</keyword>
<comment type="similarity">
    <text evidence="1">Belongs to the glyoxalase I family.</text>
</comment>
<evidence type="ECO:0000256" key="1">
    <source>
        <dbReference type="ARBA" id="ARBA00010363"/>
    </source>
</evidence>
<reference evidence="5" key="1">
    <citation type="submission" date="2021-01" db="EMBL/GenBank/DDBJ databases">
        <authorList>
            <person name="Corre E."/>
            <person name="Pelletier E."/>
            <person name="Niang G."/>
            <person name="Scheremetjew M."/>
            <person name="Finn R."/>
            <person name="Kale V."/>
            <person name="Holt S."/>
            <person name="Cochrane G."/>
            <person name="Meng A."/>
            <person name="Brown T."/>
            <person name="Cohen L."/>
        </authorList>
    </citation>
    <scope>NUCLEOTIDE SEQUENCE</scope>
    <source>
        <strain evidence="5">Grunow 1884</strain>
    </source>
</reference>
<dbReference type="Pfam" id="PF21701">
    <property type="entry name" value="GLOD4_C"/>
    <property type="match status" value="1"/>
</dbReference>
<dbReference type="InterPro" id="IPR037523">
    <property type="entry name" value="VOC_core"/>
</dbReference>
<proteinExistence type="inferred from homology"/>
<sequence length="420" mass="45177">MDLCQHERMIATRVARPLIRLHPPRHRRPASVFQSIATPQYRRHSFGPLSNSAMSSTTSPPASTTIDSLGAPSRLSSNMRTLHWVTKIGSLRSSLRFYELVFGFRVLRHEEFETGCEATCNGPYGGAWSKTMVGLGDEKDNFVFELTYNYGIDSYRSGNDVVHFALAMPEAVPRAVALGYEVKYERGCPIVVGPDGYRYAIVDPAAGRAERFWGVCLRSSDLDKTREYWCGVLGMTEFPTPAGLADLGGGGRSLTVGWAPDQAHLRFVDPGDSVPVDHALASGRIANACRSVEPFHNAAVSTGLGGVLNPPVTLPTPGKADVVVTILTDPDGYEICFVGDEGFYDLAVPLYDKVDWDLRTRRGGDGAPAPGRKEATAGTKPGEGGIPTVTGVAETESLASSAPSGAADLEFGAMWCKNCT</sequence>
<feature type="domain" description="VOC" evidence="4">
    <location>
        <begin position="80"/>
        <end position="214"/>
    </location>
</feature>
<evidence type="ECO:0000313" key="5">
    <source>
        <dbReference type="EMBL" id="CAD9341732.1"/>
    </source>
</evidence>
<dbReference type="PANTHER" id="PTHR46466">
    <property type="entry name" value="GLYOXALASE DOMAIN-CONTAINING PROTEIN 4"/>
    <property type="match status" value="1"/>
</dbReference>
<dbReference type="PROSITE" id="PS51819">
    <property type="entry name" value="VOC"/>
    <property type="match status" value="2"/>
</dbReference>
<dbReference type="EMBL" id="HBGO01019618">
    <property type="protein sequence ID" value="CAD9341732.1"/>
    <property type="molecule type" value="Transcribed_RNA"/>
</dbReference>
<evidence type="ECO:0000259" key="4">
    <source>
        <dbReference type="PROSITE" id="PS51819"/>
    </source>
</evidence>
<dbReference type="Pfam" id="PF00903">
    <property type="entry name" value="Glyoxalase"/>
    <property type="match status" value="1"/>
</dbReference>
<dbReference type="InterPro" id="IPR043193">
    <property type="entry name" value="GLOD4"/>
</dbReference>
<dbReference type="InterPro" id="IPR043194">
    <property type="entry name" value="GLOD4_C"/>
</dbReference>
<dbReference type="AlphaFoldDB" id="A0A7S2ELB3"/>
<evidence type="ECO:0000256" key="3">
    <source>
        <dbReference type="SAM" id="MobiDB-lite"/>
    </source>
</evidence>
<dbReference type="PANTHER" id="PTHR46466:SF1">
    <property type="entry name" value="GLYOXALASE DOMAIN-CONTAINING PROTEIN 4"/>
    <property type="match status" value="1"/>
</dbReference>
<feature type="region of interest" description="Disordered" evidence="3">
    <location>
        <begin position="361"/>
        <end position="389"/>
    </location>
</feature>
<protein>
    <recommendedName>
        <fullName evidence="4">VOC domain-containing protein</fullName>
    </recommendedName>
</protein>
<accession>A0A7S2ELB3</accession>
<name>A0A7S2ELB3_TRICV</name>
<dbReference type="InterPro" id="IPR004360">
    <property type="entry name" value="Glyas_Fos-R_dOase_dom"/>
</dbReference>
<dbReference type="SUPFAM" id="SSF54593">
    <property type="entry name" value="Glyoxalase/Bleomycin resistance protein/Dihydroxybiphenyl dioxygenase"/>
    <property type="match status" value="2"/>
</dbReference>
<feature type="region of interest" description="Disordered" evidence="3">
    <location>
        <begin position="47"/>
        <end position="66"/>
    </location>
</feature>
<gene>
    <name evidence="5" type="ORF">OSIN01602_LOCUS11285</name>
</gene>
<dbReference type="InterPro" id="IPR029068">
    <property type="entry name" value="Glyas_Bleomycin-R_OHBP_Dase"/>
</dbReference>
<feature type="compositionally biased region" description="Low complexity" evidence="3">
    <location>
        <begin position="50"/>
        <end position="65"/>
    </location>
</feature>
<evidence type="ECO:0000256" key="2">
    <source>
        <dbReference type="ARBA" id="ARBA00022737"/>
    </source>
</evidence>
<feature type="domain" description="VOC" evidence="4">
    <location>
        <begin position="211"/>
        <end position="340"/>
    </location>
</feature>